<sequence>MRSQSLIFFRESFKDFIRNPILAIPTAILLIFFTLFSKLSVSVNYKFTQTPAITAWLVFFVVISLCVMSFLFSSLIGMSKESIGKKASPRSFLFYGKKFWTKNFVIIVLILAVYNAIRFAAHYSAFYIGKAISLDVNAAKILFFIIFFVGLAGILIFLAFSSFFLIVYNLSIKQSINSSFSYVSKNYPLVLSLTILFFIINESLSKINYPLIVDIINSLIIVPYISLIFTRLMYKK</sequence>
<keyword evidence="1" id="KW-1133">Transmembrane helix</keyword>
<feature type="transmembrane region" description="Helical" evidence="1">
    <location>
        <begin position="53"/>
        <end position="78"/>
    </location>
</feature>
<dbReference type="AlphaFoldDB" id="A0A1F7WJC3"/>
<evidence type="ECO:0000313" key="2">
    <source>
        <dbReference type="EMBL" id="OGM02135.1"/>
    </source>
</evidence>
<organism evidence="2 3">
    <name type="scientific">Candidatus Woesebacteria bacterium GWA1_41_8</name>
    <dbReference type="NCBI Taxonomy" id="1802471"/>
    <lineage>
        <taxon>Bacteria</taxon>
        <taxon>Candidatus Woeseibacteriota</taxon>
    </lineage>
</organism>
<feature type="transmembrane region" description="Helical" evidence="1">
    <location>
        <begin position="212"/>
        <end position="234"/>
    </location>
</feature>
<protein>
    <submittedName>
        <fullName evidence="2">Uncharacterized protein</fullName>
    </submittedName>
</protein>
<proteinExistence type="predicted"/>
<keyword evidence="1" id="KW-0472">Membrane</keyword>
<feature type="transmembrane region" description="Helical" evidence="1">
    <location>
        <begin position="99"/>
        <end position="121"/>
    </location>
</feature>
<evidence type="ECO:0000313" key="3">
    <source>
        <dbReference type="Proteomes" id="UP000176198"/>
    </source>
</evidence>
<dbReference type="Proteomes" id="UP000176198">
    <property type="component" value="Unassembled WGS sequence"/>
</dbReference>
<reference evidence="2 3" key="1">
    <citation type="journal article" date="2016" name="Nat. Commun.">
        <title>Thousands of microbial genomes shed light on interconnected biogeochemical processes in an aquifer system.</title>
        <authorList>
            <person name="Anantharaman K."/>
            <person name="Brown C.T."/>
            <person name="Hug L.A."/>
            <person name="Sharon I."/>
            <person name="Castelle C.J."/>
            <person name="Probst A.J."/>
            <person name="Thomas B.C."/>
            <person name="Singh A."/>
            <person name="Wilkins M.J."/>
            <person name="Karaoz U."/>
            <person name="Brodie E.L."/>
            <person name="Williams K.H."/>
            <person name="Hubbard S.S."/>
            <person name="Banfield J.F."/>
        </authorList>
    </citation>
    <scope>NUCLEOTIDE SEQUENCE [LARGE SCALE GENOMIC DNA]</scope>
</reference>
<feature type="transmembrane region" description="Helical" evidence="1">
    <location>
        <begin position="180"/>
        <end position="200"/>
    </location>
</feature>
<keyword evidence="1" id="KW-0812">Transmembrane</keyword>
<comment type="caution">
    <text evidence="2">The sequence shown here is derived from an EMBL/GenBank/DDBJ whole genome shotgun (WGS) entry which is preliminary data.</text>
</comment>
<evidence type="ECO:0000256" key="1">
    <source>
        <dbReference type="SAM" id="Phobius"/>
    </source>
</evidence>
<feature type="transmembrane region" description="Helical" evidence="1">
    <location>
        <begin position="21"/>
        <end position="41"/>
    </location>
</feature>
<feature type="transmembrane region" description="Helical" evidence="1">
    <location>
        <begin position="141"/>
        <end position="168"/>
    </location>
</feature>
<name>A0A1F7WJC3_9BACT</name>
<accession>A0A1F7WJC3</accession>
<dbReference type="EMBL" id="MGFJ01000029">
    <property type="protein sequence ID" value="OGM02135.1"/>
    <property type="molecule type" value="Genomic_DNA"/>
</dbReference>
<gene>
    <name evidence="2" type="ORF">A2115_02090</name>
</gene>